<evidence type="ECO:0000313" key="10">
    <source>
        <dbReference type="RefSeq" id="XP_013910148.1"/>
    </source>
</evidence>
<dbReference type="GO" id="GO:0004709">
    <property type="term" value="F:MAP kinase kinase kinase activity"/>
    <property type="evidence" value="ECO:0007669"/>
    <property type="project" value="TreeGrafter"/>
</dbReference>
<dbReference type="CTD" id="389840"/>
<gene>
    <name evidence="10" type="primary">MAP3K15</name>
</gene>
<evidence type="ECO:0000256" key="3">
    <source>
        <dbReference type="ARBA" id="ARBA00022741"/>
    </source>
</evidence>
<organism evidence="9 10">
    <name type="scientific">Thamnophis sirtalis</name>
    <dbReference type="NCBI Taxonomy" id="35019"/>
    <lineage>
        <taxon>Eukaryota</taxon>
        <taxon>Metazoa</taxon>
        <taxon>Chordata</taxon>
        <taxon>Craniata</taxon>
        <taxon>Vertebrata</taxon>
        <taxon>Euteleostomi</taxon>
        <taxon>Lepidosauria</taxon>
        <taxon>Squamata</taxon>
        <taxon>Bifurcata</taxon>
        <taxon>Unidentata</taxon>
        <taxon>Episquamata</taxon>
        <taxon>Toxicofera</taxon>
        <taxon>Serpentes</taxon>
        <taxon>Colubroidea</taxon>
        <taxon>Colubridae</taxon>
        <taxon>Natricinae</taxon>
        <taxon>Thamnophis</taxon>
    </lineage>
</organism>
<dbReference type="InterPro" id="IPR025136">
    <property type="entry name" value="MAP3K_TRAF-bd"/>
</dbReference>
<evidence type="ECO:0000259" key="7">
    <source>
        <dbReference type="Pfam" id="PF13281"/>
    </source>
</evidence>
<dbReference type="PANTHER" id="PTHR11584">
    <property type="entry name" value="SERINE/THREONINE PROTEIN KINASE"/>
    <property type="match status" value="1"/>
</dbReference>
<evidence type="ECO:0000256" key="2">
    <source>
        <dbReference type="ARBA" id="ARBA00022679"/>
    </source>
</evidence>
<sequence>MENHVISGKQPGLSGEAERVSTPNGTEAFVTCEGTPGIVADCGGEASNSPLMRPRSLRAVYVVNENPKGSSGARSPEVEALLCLVRACEAAGAQLTTVNFGELDFGETAVLDIFYDADVAVVDMSDFSRQPSLFYHLGVRESFDMANNVILYHDMDADTAQSLKDMVSQKNT</sequence>
<dbReference type="RefSeq" id="XP_013910148.1">
    <property type="nucleotide sequence ID" value="XM_014054673.1"/>
</dbReference>
<protein>
    <submittedName>
        <fullName evidence="10">Mitogen-activated protein kinase kinase kinase 15</fullName>
    </submittedName>
</protein>
<dbReference type="OrthoDB" id="275301at2759"/>
<feature type="non-terminal residue" evidence="10">
    <location>
        <position position="172"/>
    </location>
</feature>
<dbReference type="PANTHER" id="PTHR11584:SF363">
    <property type="entry name" value="MITOGEN-ACTIVATED PROTEIN KINASE KINASE KINASE 15"/>
    <property type="match status" value="1"/>
</dbReference>
<evidence type="ECO:0000313" key="9">
    <source>
        <dbReference type="Proteomes" id="UP000504617"/>
    </source>
</evidence>
<dbReference type="InterPro" id="IPR046872">
    <property type="entry name" value="DRHyd-ASK"/>
</dbReference>
<dbReference type="Pfam" id="PF20309">
    <property type="entry name" value="DRHyd-ASK"/>
    <property type="match status" value="1"/>
</dbReference>
<proteinExistence type="predicted"/>
<keyword evidence="4 10" id="KW-0418">Kinase</keyword>
<reference evidence="10" key="1">
    <citation type="submission" date="2025-08" db="UniProtKB">
        <authorList>
            <consortium name="RefSeq"/>
        </authorList>
    </citation>
    <scope>IDENTIFICATION</scope>
    <source>
        <tissue evidence="10">Skeletal muscle</tissue>
    </source>
</reference>
<dbReference type="GO" id="GO:0005524">
    <property type="term" value="F:ATP binding"/>
    <property type="evidence" value="ECO:0007669"/>
    <property type="project" value="UniProtKB-KW"/>
</dbReference>
<dbReference type="Proteomes" id="UP000504617">
    <property type="component" value="Unplaced"/>
</dbReference>
<evidence type="ECO:0000256" key="1">
    <source>
        <dbReference type="ARBA" id="ARBA00022527"/>
    </source>
</evidence>
<dbReference type="GeneID" id="106539784"/>
<keyword evidence="9" id="KW-1185">Reference proteome</keyword>
<keyword evidence="2" id="KW-0808">Transferase</keyword>
<evidence type="ECO:0000256" key="6">
    <source>
        <dbReference type="SAM" id="MobiDB-lite"/>
    </source>
</evidence>
<keyword evidence="3" id="KW-0547">Nucleotide-binding</keyword>
<evidence type="ECO:0000259" key="8">
    <source>
        <dbReference type="Pfam" id="PF20309"/>
    </source>
</evidence>
<keyword evidence="1" id="KW-0723">Serine/threonine-protein kinase</keyword>
<feature type="domain" description="MAP3K TRAFs-binding" evidence="7">
    <location>
        <begin position="133"/>
        <end position="167"/>
    </location>
</feature>
<feature type="domain" description="MAP3K deoxyribohydrolase" evidence="8">
    <location>
        <begin position="83"/>
        <end position="118"/>
    </location>
</feature>
<accession>A0A6I9XGI1</accession>
<dbReference type="Pfam" id="PF13281">
    <property type="entry name" value="MAP3K_TRAF_bd"/>
    <property type="match status" value="1"/>
</dbReference>
<feature type="region of interest" description="Disordered" evidence="6">
    <location>
        <begin position="1"/>
        <end position="22"/>
    </location>
</feature>
<evidence type="ECO:0000256" key="4">
    <source>
        <dbReference type="ARBA" id="ARBA00022777"/>
    </source>
</evidence>
<dbReference type="AlphaFoldDB" id="A0A6I9XGI1"/>
<evidence type="ECO:0000256" key="5">
    <source>
        <dbReference type="ARBA" id="ARBA00022840"/>
    </source>
</evidence>
<dbReference type="GO" id="GO:0033554">
    <property type="term" value="P:cellular response to stress"/>
    <property type="evidence" value="ECO:0007669"/>
    <property type="project" value="TreeGrafter"/>
</dbReference>
<name>A0A6I9XGI1_9SAUR</name>
<keyword evidence="5" id="KW-0067">ATP-binding</keyword>
<dbReference type="KEGG" id="tsr:106539784"/>